<proteinExistence type="predicted"/>
<evidence type="ECO:0000259" key="1">
    <source>
        <dbReference type="Pfam" id="PF18475"/>
    </source>
</evidence>
<keyword evidence="3" id="KW-1185">Reference proteome</keyword>
<organism evidence="2 3">
    <name type="scientific">Stenotrophomonas pictorum JCM 9942</name>
    <dbReference type="NCBI Taxonomy" id="1236960"/>
    <lineage>
        <taxon>Bacteria</taxon>
        <taxon>Pseudomonadati</taxon>
        <taxon>Pseudomonadota</taxon>
        <taxon>Gammaproteobacteria</taxon>
        <taxon>Lysobacterales</taxon>
        <taxon>Lysobacteraceae</taxon>
        <taxon>Stenotrophomonas</taxon>
    </lineage>
</organism>
<sequence>MLAEVVATPLVENRRINYVLIDHENVQPTDLQLLDREDVRLWVFVGAGQARLSADLAIQMQAMRERADYVRISGNGSNALDFHIAFYIGQLAREDPRGFFHIISRDTGFDPLIEHLKAKKIFACRSTAIAQMPLFKPVVAKAVAASPAVTPEAKPVVKPAVNAVTVIVEKASQQSKPTKMAAAKGMTAAEKLVRMKELLAKAKSGKPGTLAALKKHVASHFQNQLKAEEVDALIAGLTKAGVVKVEGSKVRYA</sequence>
<evidence type="ECO:0000313" key="2">
    <source>
        <dbReference type="EMBL" id="KRG42878.1"/>
    </source>
</evidence>
<protein>
    <recommendedName>
        <fullName evidence="1">PIN-like domain-containing protein</fullName>
    </recommendedName>
</protein>
<feature type="domain" description="PIN-like" evidence="1">
    <location>
        <begin position="20"/>
        <end position="118"/>
    </location>
</feature>
<dbReference type="OrthoDB" id="9791898at2"/>
<accession>A0A0R0AMY2</accession>
<dbReference type="InterPro" id="IPR041494">
    <property type="entry name" value="PIN7"/>
</dbReference>
<comment type="caution">
    <text evidence="2">The sequence shown here is derived from an EMBL/GenBank/DDBJ whole genome shotgun (WGS) entry which is preliminary data.</text>
</comment>
<dbReference type="Proteomes" id="UP000050836">
    <property type="component" value="Unassembled WGS sequence"/>
</dbReference>
<dbReference type="EMBL" id="LLXS01000016">
    <property type="protein sequence ID" value="KRG42878.1"/>
    <property type="molecule type" value="Genomic_DNA"/>
</dbReference>
<reference evidence="2 3" key="1">
    <citation type="submission" date="2015-10" db="EMBL/GenBank/DDBJ databases">
        <title>Genome sequencing and analysis of members of genus Stenotrophomonas.</title>
        <authorList>
            <person name="Patil P.P."/>
            <person name="Midha S."/>
            <person name="Patil P.B."/>
        </authorList>
    </citation>
    <scope>NUCLEOTIDE SEQUENCE [LARGE SCALE GENOMIC DNA]</scope>
    <source>
        <strain evidence="2 3">JCM 9942</strain>
    </source>
</reference>
<dbReference type="Pfam" id="PF18475">
    <property type="entry name" value="PIN7"/>
    <property type="match status" value="1"/>
</dbReference>
<dbReference type="RefSeq" id="WP_054659530.1">
    <property type="nucleotide sequence ID" value="NZ_BAZI01000196.1"/>
</dbReference>
<gene>
    <name evidence="2" type="ORF">ARC78_07785</name>
</gene>
<name>A0A0R0AMY2_9GAMM</name>
<evidence type="ECO:0000313" key="3">
    <source>
        <dbReference type="Proteomes" id="UP000050836"/>
    </source>
</evidence>
<dbReference type="AlphaFoldDB" id="A0A0R0AMY2"/>